<evidence type="ECO:0000313" key="1">
    <source>
        <dbReference type="Proteomes" id="UP000036681"/>
    </source>
</evidence>
<sequence length="36" mass="4048">MHRPKSETGRIVFVQEIERGAAKRVCISPISFGFLS</sequence>
<name>A0A0M3IB26_ASCLU</name>
<proteinExistence type="predicted"/>
<protein>
    <submittedName>
        <fullName evidence="2">Uncharacterized protein</fullName>
    </submittedName>
</protein>
<accession>A0A0M3IB26</accession>
<dbReference type="Proteomes" id="UP000036681">
    <property type="component" value="Unplaced"/>
</dbReference>
<organism evidence="1 2">
    <name type="scientific">Ascaris lumbricoides</name>
    <name type="common">Giant roundworm</name>
    <dbReference type="NCBI Taxonomy" id="6252"/>
    <lineage>
        <taxon>Eukaryota</taxon>
        <taxon>Metazoa</taxon>
        <taxon>Ecdysozoa</taxon>
        <taxon>Nematoda</taxon>
        <taxon>Chromadorea</taxon>
        <taxon>Rhabditida</taxon>
        <taxon>Spirurina</taxon>
        <taxon>Ascaridomorpha</taxon>
        <taxon>Ascaridoidea</taxon>
        <taxon>Ascarididae</taxon>
        <taxon>Ascaris</taxon>
    </lineage>
</organism>
<dbReference type="AlphaFoldDB" id="A0A0M3IB26"/>
<dbReference type="WBParaSite" id="ALUE_0001485201-mRNA-1">
    <property type="protein sequence ID" value="ALUE_0001485201-mRNA-1"/>
    <property type="gene ID" value="ALUE_0001485201"/>
</dbReference>
<evidence type="ECO:0000313" key="2">
    <source>
        <dbReference type="WBParaSite" id="ALUE_0001485201-mRNA-1"/>
    </source>
</evidence>
<reference evidence="2" key="1">
    <citation type="submission" date="2017-02" db="UniProtKB">
        <authorList>
            <consortium name="WormBaseParasite"/>
        </authorList>
    </citation>
    <scope>IDENTIFICATION</scope>
</reference>
<keyword evidence="1" id="KW-1185">Reference proteome</keyword>